<reference evidence="9 10" key="1">
    <citation type="submission" date="2019-03" db="EMBL/GenBank/DDBJ databases">
        <title>Genomics of glacier-inhabiting Cryobacterium strains.</title>
        <authorList>
            <person name="Liu Q."/>
            <person name="Xin Y.-H."/>
        </authorList>
    </citation>
    <scope>NUCLEOTIDE SEQUENCE [LARGE SCALE GENOMIC DNA]</scope>
    <source>
        <strain evidence="9 10">RHLS22-1</strain>
    </source>
</reference>
<feature type="transmembrane region" description="Helical" evidence="7">
    <location>
        <begin position="417"/>
        <end position="436"/>
    </location>
</feature>
<dbReference type="PANTHER" id="PTHR33406">
    <property type="entry name" value="MEMBRANE PROTEIN MJ1562-RELATED"/>
    <property type="match status" value="1"/>
</dbReference>
<feature type="transmembrane region" description="Helical" evidence="7">
    <location>
        <begin position="348"/>
        <end position="371"/>
    </location>
</feature>
<sequence>MAILLQRLGLFSARRRWWVIVAWITILAGVASAYATAGGALSSSFSIPGTPAQKVNDQLAEAFASASGGTGQIVFSTRDGEEFTPAQQSSIADALDRASKVDGVSGTINPFDAAKQRDAAAEQLAAAEAQLSAATAMPGLQAQEIDDQQRLLAAASGVKSLSTDGNTGIATVIFTDAAADITPSELAVVREAVDQQKIDGVAVEFDAALADPGGPPGATEVIGVVIAAIVLFIMLGSMIAAGLPLIAAVVGVGVGALGVLSFSGVVEQTETTPILGLMLGLAVGIDYSLFILHRHRQNLRAGIPLRKSIGLATGTSGTAVFFAGVTVIIVLAALNITGIGFLGLMGTAGAVCVAIAVLVALTLTPAMLALAGTKVLPKKERHLISLNESAPDSAPHDQPQLTVKKPRRDGNIGTRHPVIVIVGGLIVMLVLALPAMNLRLALPDAGSQPATSTQYKAYTQIGDAFGAGMNGPILVVANVPSTTSPSELTRIEADLADQLMGIPNVTATALGGASDDNRTLIYQVIPKQGPSAASTEQLVKDLRAFSPELATSSDVTIGVTGLTAINIDISTKLGSALPLYLTVVLGLSILIMILVFRSILIPVVATAGFLLSILATLGTVTAVLQYGWGLSLLGLHTPTPVLSILPTLLVGIVFGLAMDYQLFLVSGMREAHVHGKNAKDAVRAGINTSRSVITAAAIIMIGVFGGFALSESATITPVGLGLALGVLIDAFLVRMLLVPATMTLLGEAAWWMPKWLNKILPNVDVEGSQLEQQTHTEVRIPIHA</sequence>
<accession>A0A4R8W622</accession>
<feature type="transmembrane region" description="Helical" evidence="7">
    <location>
        <begin position="692"/>
        <end position="709"/>
    </location>
</feature>
<feature type="transmembrane region" description="Helical" evidence="7">
    <location>
        <begin position="577"/>
        <end position="596"/>
    </location>
</feature>
<dbReference type="GO" id="GO:0022857">
    <property type="term" value="F:transmembrane transporter activity"/>
    <property type="evidence" value="ECO:0007669"/>
    <property type="project" value="InterPro"/>
</dbReference>
<feature type="transmembrane region" description="Helical" evidence="7">
    <location>
        <begin position="221"/>
        <end position="240"/>
    </location>
</feature>
<feature type="region of interest" description="Disordered" evidence="6">
    <location>
        <begin position="387"/>
        <end position="409"/>
    </location>
</feature>
<feature type="transmembrane region" description="Helical" evidence="7">
    <location>
        <begin position="272"/>
        <end position="292"/>
    </location>
</feature>
<feature type="domain" description="SSD" evidence="8">
    <location>
        <begin position="245"/>
        <end position="370"/>
    </location>
</feature>
<dbReference type="PRINTS" id="PR00702">
    <property type="entry name" value="ACRIFLAVINRP"/>
</dbReference>
<dbReference type="RefSeq" id="WP_134454065.1">
    <property type="nucleotide sequence ID" value="NZ_SOFL01000036.1"/>
</dbReference>
<evidence type="ECO:0000256" key="5">
    <source>
        <dbReference type="ARBA" id="ARBA00023136"/>
    </source>
</evidence>
<evidence type="ECO:0000256" key="6">
    <source>
        <dbReference type="SAM" id="MobiDB-lite"/>
    </source>
</evidence>
<dbReference type="Proteomes" id="UP000297907">
    <property type="component" value="Unassembled WGS sequence"/>
</dbReference>
<dbReference type="InterPro" id="IPR050545">
    <property type="entry name" value="Mycobact_MmpL"/>
</dbReference>
<dbReference type="PROSITE" id="PS50156">
    <property type="entry name" value="SSD"/>
    <property type="match status" value="1"/>
</dbReference>
<dbReference type="AlphaFoldDB" id="A0A4R8W622"/>
<organism evidence="9 10">
    <name type="scientific">Cryobacterium adonitolivorans</name>
    <dbReference type="NCBI Taxonomy" id="1259189"/>
    <lineage>
        <taxon>Bacteria</taxon>
        <taxon>Bacillati</taxon>
        <taxon>Actinomycetota</taxon>
        <taxon>Actinomycetes</taxon>
        <taxon>Micrococcales</taxon>
        <taxon>Microbacteriaceae</taxon>
        <taxon>Cryobacterium</taxon>
    </lineage>
</organism>
<dbReference type="Gene3D" id="1.20.1640.10">
    <property type="entry name" value="Multidrug efflux transporter AcrB transmembrane domain"/>
    <property type="match status" value="2"/>
</dbReference>
<evidence type="ECO:0000256" key="7">
    <source>
        <dbReference type="SAM" id="Phobius"/>
    </source>
</evidence>
<evidence type="ECO:0000313" key="10">
    <source>
        <dbReference type="Proteomes" id="UP000297907"/>
    </source>
</evidence>
<gene>
    <name evidence="9" type="ORF">E3O42_11520</name>
</gene>
<keyword evidence="5 7" id="KW-0472">Membrane</keyword>
<keyword evidence="4 7" id="KW-1133">Transmembrane helix</keyword>
<dbReference type="Pfam" id="PF03176">
    <property type="entry name" value="MMPL"/>
    <property type="match status" value="2"/>
</dbReference>
<feature type="transmembrane region" description="Helical" evidence="7">
    <location>
        <begin position="640"/>
        <end position="660"/>
    </location>
</feature>
<dbReference type="GO" id="GO:0005886">
    <property type="term" value="C:plasma membrane"/>
    <property type="evidence" value="ECO:0007669"/>
    <property type="project" value="UniProtKB-SubCell"/>
</dbReference>
<feature type="transmembrane region" description="Helical" evidence="7">
    <location>
        <begin position="245"/>
        <end position="266"/>
    </location>
</feature>
<keyword evidence="3 7" id="KW-0812">Transmembrane</keyword>
<name>A0A4R8W622_9MICO</name>
<evidence type="ECO:0000256" key="4">
    <source>
        <dbReference type="ARBA" id="ARBA00022989"/>
    </source>
</evidence>
<keyword evidence="2" id="KW-1003">Cell membrane</keyword>
<proteinExistence type="predicted"/>
<feature type="transmembrane region" description="Helical" evidence="7">
    <location>
        <begin position="603"/>
        <end position="628"/>
    </location>
</feature>
<evidence type="ECO:0000256" key="1">
    <source>
        <dbReference type="ARBA" id="ARBA00004651"/>
    </source>
</evidence>
<dbReference type="PANTHER" id="PTHR33406:SF13">
    <property type="entry name" value="MEMBRANE PROTEIN YDFJ"/>
    <property type="match status" value="1"/>
</dbReference>
<keyword evidence="10" id="KW-1185">Reference proteome</keyword>
<dbReference type="OrthoDB" id="7051771at2"/>
<dbReference type="InterPro" id="IPR001036">
    <property type="entry name" value="Acrflvin-R"/>
</dbReference>
<feature type="transmembrane region" description="Helical" evidence="7">
    <location>
        <begin position="313"/>
        <end position="336"/>
    </location>
</feature>
<evidence type="ECO:0000259" key="8">
    <source>
        <dbReference type="PROSITE" id="PS50156"/>
    </source>
</evidence>
<dbReference type="InterPro" id="IPR000731">
    <property type="entry name" value="SSD"/>
</dbReference>
<dbReference type="EMBL" id="SOFL01000036">
    <property type="protein sequence ID" value="TFC01086.1"/>
    <property type="molecule type" value="Genomic_DNA"/>
</dbReference>
<evidence type="ECO:0000313" key="9">
    <source>
        <dbReference type="EMBL" id="TFC01086.1"/>
    </source>
</evidence>
<comment type="subcellular location">
    <subcellularLocation>
        <location evidence="1">Cell membrane</location>
        <topology evidence="1">Multi-pass membrane protein</topology>
    </subcellularLocation>
</comment>
<comment type="caution">
    <text evidence="9">The sequence shown here is derived from an EMBL/GenBank/DDBJ whole genome shotgun (WGS) entry which is preliminary data.</text>
</comment>
<dbReference type="InterPro" id="IPR004869">
    <property type="entry name" value="MMPL_dom"/>
</dbReference>
<feature type="transmembrane region" description="Helical" evidence="7">
    <location>
        <begin position="715"/>
        <end position="737"/>
    </location>
</feature>
<dbReference type="SUPFAM" id="SSF82866">
    <property type="entry name" value="Multidrug efflux transporter AcrB transmembrane domain"/>
    <property type="match status" value="2"/>
</dbReference>
<evidence type="ECO:0000256" key="2">
    <source>
        <dbReference type="ARBA" id="ARBA00022475"/>
    </source>
</evidence>
<evidence type="ECO:0000256" key="3">
    <source>
        <dbReference type="ARBA" id="ARBA00022692"/>
    </source>
</evidence>
<protein>
    <submittedName>
        <fullName evidence="9">MMPL family transporter</fullName>
    </submittedName>
</protein>